<evidence type="ECO:0000313" key="1">
    <source>
        <dbReference type="EMBL" id="MYL97217.1"/>
    </source>
</evidence>
<comment type="caution">
    <text evidence="1">The sequence shown here is derived from an EMBL/GenBank/DDBJ whole genome shotgun (WGS) entry which is preliminary data.</text>
</comment>
<dbReference type="Proteomes" id="UP000465810">
    <property type="component" value="Unassembled WGS sequence"/>
</dbReference>
<dbReference type="RefSeq" id="WP_160984956.1">
    <property type="nucleotide sequence ID" value="NZ_WVTD01000003.1"/>
</dbReference>
<dbReference type="EMBL" id="WVTD01000003">
    <property type="protein sequence ID" value="MYL97217.1"/>
    <property type="molecule type" value="Genomic_DNA"/>
</dbReference>
<organism evidence="1 2">
    <name type="scientific">Novosphingobium silvae</name>
    <dbReference type="NCBI Taxonomy" id="2692619"/>
    <lineage>
        <taxon>Bacteria</taxon>
        <taxon>Pseudomonadati</taxon>
        <taxon>Pseudomonadota</taxon>
        <taxon>Alphaproteobacteria</taxon>
        <taxon>Sphingomonadales</taxon>
        <taxon>Sphingomonadaceae</taxon>
        <taxon>Novosphingobium</taxon>
    </lineage>
</organism>
<protein>
    <submittedName>
        <fullName evidence="1">Transcription elongation protein SprT</fullName>
    </submittedName>
</protein>
<keyword evidence="2" id="KW-1185">Reference proteome</keyword>
<accession>A0A7X4GG86</accession>
<evidence type="ECO:0000313" key="2">
    <source>
        <dbReference type="Proteomes" id="UP000465810"/>
    </source>
</evidence>
<dbReference type="AlphaFoldDB" id="A0A7X4GG86"/>
<proteinExistence type="predicted"/>
<name>A0A7X4GG86_9SPHN</name>
<gene>
    <name evidence="1" type="ORF">GR702_05455</name>
</gene>
<reference evidence="1 2" key="1">
    <citation type="submission" date="2019-12" db="EMBL/GenBank/DDBJ databases">
        <authorList>
            <person name="Feng G."/>
            <person name="Zhu H."/>
        </authorList>
    </citation>
    <scope>NUCLEOTIDE SEQUENCE [LARGE SCALE GENOMIC DNA]</scope>
    <source>
        <strain evidence="1 2">FGD1</strain>
    </source>
</reference>
<sequence length="217" mass="23479">MAQHLKGSHFNEANEAYSIASPGSRFATREQWLEAFADAARPHFARVGAPLPRNVRISVGFPSAGARGNAIGECWSSIASADGYFEIFLRPSLERDARVADVLTHELVHAAVGLEAKHGPKFKRCATALGLTGKMTATVAGDGWREWALPILADLGAMPGAPLAEMQSGRKKQGTRLIKCECDACGFTFRTTRKHLDANAEGLRCPSPECDGEMRER</sequence>